<accession>A0A4Y7LAJ6</accession>
<dbReference type="EMBL" id="CM010725">
    <property type="protein sequence ID" value="RZC82266.1"/>
    <property type="molecule type" value="Genomic_DNA"/>
</dbReference>
<proteinExistence type="predicted"/>
<dbReference type="Gramene" id="RZC82266">
    <property type="protein sequence ID" value="RZC82266"/>
    <property type="gene ID" value="C5167_045048"/>
</dbReference>
<keyword evidence="2" id="KW-1185">Reference proteome</keyword>
<reference evidence="1 2" key="1">
    <citation type="journal article" date="2018" name="Science">
        <title>The opium poppy genome and morphinan production.</title>
        <authorList>
            <person name="Guo L."/>
            <person name="Winzer T."/>
            <person name="Yang X."/>
            <person name="Li Y."/>
            <person name="Ning Z."/>
            <person name="He Z."/>
            <person name="Teodor R."/>
            <person name="Lu Y."/>
            <person name="Bowser T.A."/>
            <person name="Graham I.A."/>
            <person name="Ye K."/>
        </authorList>
    </citation>
    <scope>NUCLEOTIDE SEQUENCE [LARGE SCALE GENOMIC DNA]</scope>
    <source>
        <strain evidence="2">cv. HN1</strain>
        <tissue evidence="1">Leaves</tissue>
    </source>
</reference>
<protein>
    <submittedName>
        <fullName evidence="1">Uncharacterized protein</fullName>
    </submittedName>
</protein>
<dbReference type="AlphaFoldDB" id="A0A4Y7LAJ6"/>
<name>A0A4Y7LAJ6_PAPSO</name>
<evidence type="ECO:0000313" key="1">
    <source>
        <dbReference type="EMBL" id="RZC82266.1"/>
    </source>
</evidence>
<sequence>MLCNSGYYDEFPVDLKAQAVEESKIRKELSIVSMKIKDMLQKCNFKERKFSSEGVGESGIEGIEFIIITS</sequence>
<evidence type="ECO:0000313" key="2">
    <source>
        <dbReference type="Proteomes" id="UP000316621"/>
    </source>
</evidence>
<dbReference type="Proteomes" id="UP000316621">
    <property type="component" value="Chromosome 11"/>
</dbReference>
<gene>
    <name evidence="1" type="ORF">C5167_045048</name>
</gene>
<organism evidence="1 2">
    <name type="scientific">Papaver somniferum</name>
    <name type="common">Opium poppy</name>
    <dbReference type="NCBI Taxonomy" id="3469"/>
    <lineage>
        <taxon>Eukaryota</taxon>
        <taxon>Viridiplantae</taxon>
        <taxon>Streptophyta</taxon>
        <taxon>Embryophyta</taxon>
        <taxon>Tracheophyta</taxon>
        <taxon>Spermatophyta</taxon>
        <taxon>Magnoliopsida</taxon>
        <taxon>Ranunculales</taxon>
        <taxon>Papaveraceae</taxon>
        <taxon>Papaveroideae</taxon>
        <taxon>Papaver</taxon>
    </lineage>
</organism>